<dbReference type="InterPro" id="IPR038718">
    <property type="entry name" value="SNF2-like_sf"/>
</dbReference>
<dbReference type="PROSITE" id="PS51194">
    <property type="entry name" value="HELICASE_CTER"/>
    <property type="match status" value="1"/>
</dbReference>
<dbReference type="GO" id="GO:0005524">
    <property type="term" value="F:ATP binding"/>
    <property type="evidence" value="ECO:0007669"/>
    <property type="project" value="UniProtKB-KW"/>
</dbReference>
<feature type="compositionally biased region" description="Polar residues" evidence="7">
    <location>
        <begin position="319"/>
        <end position="337"/>
    </location>
</feature>
<dbReference type="SMART" id="SM00487">
    <property type="entry name" value="DEXDc"/>
    <property type="match status" value="1"/>
</dbReference>
<reference evidence="12" key="1">
    <citation type="journal article" date="2012" name="PLoS Genet.">
        <title>The genomes of the fungal plant pathogens Cladosporium fulvum and Dothistroma septosporum reveal adaptation to different hosts and lifestyles but also signatures of common ancestry.</title>
        <authorList>
            <person name="de Wit P.J.G.M."/>
            <person name="van der Burgt A."/>
            <person name="Oekmen B."/>
            <person name="Stergiopoulos I."/>
            <person name="Abd-Elsalam K.A."/>
            <person name="Aerts A.L."/>
            <person name="Bahkali A.H."/>
            <person name="Beenen H.G."/>
            <person name="Chettri P."/>
            <person name="Cox M.P."/>
            <person name="Datema E."/>
            <person name="de Vries R.P."/>
            <person name="Dhillon B."/>
            <person name="Ganley A.R."/>
            <person name="Griffiths S.A."/>
            <person name="Guo Y."/>
            <person name="Hamelin R.C."/>
            <person name="Henrissat B."/>
            <person name="Kabir M.S."/>
            <person name="Jashni M.K."/>
            <person name="Kema G."/>
            <person name="Klaubauf S."/>
            <person name="Lapidus A."/>
            <person name="Levasseur A."/>
            <person name="Lindquist E."/>
            <person name="Mehrabi R."/>
            <person name="Ohm R.A."/>
            <person name="Owen T.J."/>
            <person name="Salamov A."/>
            <person name="Schwelm A."/>
            <person name="Schijlen E."/>
            <person name="Sun H."/>
            <person name="van den Burg H.A."/>
            <person name="van Ham R.C.H.J."/>
            <person name="Zhang S."/>
            <person name="Goodwin S.B."/>
            <person name="Grigoriev I.V."/>
            <person name="Collemare J."/>
            <person name="Bradshaw R.E."/>
        </authorList>
    </citation>
    <scope>NUCLEOTIDE SEQUENCE [LARGE SCALE GENOMIC DNA]</scope>
    <source>
        <strain evidence="12">NZE10 / CBS 128990</strain>
    </source>
</reference>
<keyword evidence="4" id="KW-0347">Helicase</keyword>
<dbReference type="GO" id="GO:0004386">
    <property type="term" value="F:helicase activity"/>
    <property type="evidence" value="ECO:0007669"/>
    <property type="project" value="UniProtKB-KW"/>
</dbReference>
<dbReference type="HOGENOM" id="CLU_000315_2_0_1"/>
<feature type="compositionally biased region" description="Acidic residues" evidence="7">
    <location>
        <begin position="934"/>
        <end position="960"/>
    </location>
</feature>
<feature type="region of interest" description="Disordered" evidence="7">
    <location>
        <begin position="50"/>
        <end position="298"/>
    </location>
</feature>
<dbReference type="SMART" id="SM00184">
    <property type="entry name" value="RING"/>
    <property type="match status" value="1"/>
</dbReference>
<feature type="compositionally biased region" description="Low complexity" evidence="7">
    <location>
        <begin position="55"/>
        <end position="67"/>
    </location>
</feature>
<dbReference type="InterPro" id="IPR050628">
    <property type="entry name" value="SNF2_RAD54_helicase_TF"/>
</dbReference>
<dbReference type="InterPro" id="IPR001841">
    <property type="entry name" value="Znf_RING"/>
</dbReference>
<organism evidence="11 12">
    <name type="scientific">Dothistroma septosporum (strain NZE10 / CBS 128990)</name>
    <name type="common">Red band needle blight fungus</name>
    <name type="synonym">Mycosphaerella pini</name>
    <dbReference type="NCBI Taxonomy" id="675120"/>
    <lineage>
        <taxon>Eukaryota</taxon>
        <taxon>Fungi</taxon>
        <taxon>Dikarya</taxon>
        <taxon>Ascomycota</taxon>
        <taxon>Pezizomycotina</taxon>
        <taxon>Dothideomycetes</taxon>
        <taxon>Dothideomycetidae</taxon>
        <taxon>Mycosphaerellales</taxon>
        <taxon>Mycosphaerellaceae</taxon>
        <taxon>Dothistroma</taxon>
    </lineage>
</organism>
<dbReference type="GO" id="GO:0005737">
    <property type="term" value="C:cytoplasm"/>
    <property type="evidence" value="ECO:0007669"/>
    <property type="project" value="TreeGrafter"/>
</dbReference>
<proteinExistence type="inferred from homology"/>
<dbReference type="GO" id="GO:0000724">
    <property type="term" value="P:double-strand break repair via homologous recombination"/>
    <property type="evidence" value="ECO:0007669"/>
    <property type="project" value="TreeGrafter"/>
</dbReference>
<keyword evidence="12" id="KW-1185">Reference proteome</keyword>
<evidence type="ECO:0000259" key="8">
    <source>
        <dbReference type="PROSITE" id="PS50089"/>
    </source>
</evidence>
<dbReference type="InterPro" id="IPR000330">
    <property type="entry name" value="SNF2_N"/>
</dbReference>
<dbReference type="PROSITE" id="PS50089">
    <property type="entry name" value="ZF_RING_2"/>
    <property type="match status" value="1"/>
</dbReference>
<dbReference type="OrthoDB" id="423559at2759"/>
<feature type="region of interest" description="Disordered" evidence="7">
    <location>
        <begin position="317"/>
        <end position="339"/>
    </location>
</feature>
<dbReference type="GO" id="GO:0016787">
    <property type="term" value="F:hydrolase activity"/>
    <property type="evidence" value="ECO:0007669"/>
    <property type="project" value="UniProtKB-KW"/>
</dbReference>
<dbReference type="InterPro" id="IPR001650">
    <property type="entry name" value="Helicase_C-like"/>
</dbReference>
<dbReference type="PROSITE" id="PS51192">
    <property type="entry name" value="HELICASE_ATP_BIND_1"/>
    <property type="match status" value="1"/>
</dbReference>
<feature type="compositionally biased region" description="Basic and acidic residues" evidence="7">
    <location>
        <begin position="269"/>
        <end position="280"/>
    </location>
</feature>
<dbReference type="EMBL" id="KB446537">
    <property type="protein sequence ID" value="EME45902.1"/>
    <property type="molecule type" value="Genomic_DNA"/>
</dbReference>
<dbReference type="PANTHER" id="PTHR45626">
    <property type="entry name" value="TRANSCRIPTION TERMINATION FACTOR 2-RELATED"/>
    <property type="match status" value="1"/>
</dbReference>
<evidence type="ECO:0000256" key="4">
    <source>
        <dbReference type="ARBA" id="ARBA00022806"/>
    </source>
</evidence>
<accession>N1PR86</accession>
<feature type="compositionally biased region" description="Acidic residues" evidence="7">
    <location>
        <begin position="968"/>
        <end position="987"/>
    </location>
</feature>
<feature type="compositionally biased region" description="Basic and acidic residues" evidence="7">
    <location>
        <begin position="170"/>
        <end position="179"/>
    </location>
</feature>
<evidence type="ECO:0000256" key="7">
    <source>
        <dbReference type="SAM" id="MobiDB-lite"/>
    </source>
</evidence>
<keyword evidence="3" id="KW-0378">Hydrolase</keyword>
<dbReference type="InterPro" id="IPR049730">
    <property type="entry name" value="SNF2/RAD54-like_C"/>
</dbReference>
<evidence type="ECO:0000259" key="10">
    <source>
        <dbReference type="PROSITE" id="PS51194"/>
    </source>
</evidence>
<dbReference type="Gene3D" id="3.40.50.10810">
    <property type="entry name" value="Tandem AAA-ATPase domain"/>
    <property type="match status" value="1"/>
</dbReference>
<dbReference type="InterPro" id="IPR027417">
    <property type="entry name" value="P-loop_NTPase"/>
</dbReference>
<dbReference type="CDD" id="cd18793">
    <property type="entry name" value="SF2_C_SNF"/>
    <property type="match status" value="1"/>
</dbReference>
<dbReference type="GO" id="GO:0008094">
    <property type="term" value="F:ATP-dependent activity, acting on DNA"/>
    <property type="evidence" value="ECO:0007669"/>
    <property type="project" value="TreeGrafter"/>
</dbReference>
<feature type="compositionally biased region" description="Basic and acidic residues" evidence="7">
    <location>
        <begin position="988"/>
        <end position="999"/>
    </location>
</feature>
<dbReference type="SMART" id="SM00490">
    <property type="entry name" value="HELICc"/>
    <property type="match status" value="1"/>
</dbReference>
<feature type="compositionally biased region" description="Basic and acidic residues" evidence="7">
    <location>
        <begin position="191"/>
        <end position="202"/>
    </location>
</feature>
<feature type="compositionally biased region" description="Polar residues" evidence="7">
    <location>
        <begin position="123"/>
        <end position="139"/>
    </location>
</feature>
<dbReference type="Pfam" id="PF00271">
    <property type="entry name" value="Helicase_C"/>
    <property type="match status" value="1"/>
</dbReference>
<evidence type="ECO:0000256" key="3">
    <source>
        <dbReference type="ARBA" id="ARBA00022801"/>
    </source>
</evidence>
<sequence length="1256" mass="141545">MEYKTEQELEEELVFQGIMRETLDPGADDYHMNLQRIDADTAMYQNQLDALRSGSRPQSSSSNQNPRHMNGFAEQPRDGWWQAAMDGRPQNNQSNFADDMANKPLYDSPGATGLPQSDPPQHTPGNSNANKRARTQSTLMMEPFEHASKRPTPEPVNVGTPASSDGSYDFADRPVDRMRTSQAASYAALQRHREQQQKDEAFARQMSQSGTPSHGFASSSARPNVQTTLNYNGSYQRPPRPVQAESSASASRTYQPAPLTGYHHAYQPHPEHEPPRRVKSEYGLQQQLPQRSRQQPAVVDLTGSDSEDDEIAEIAPNNFAPSSRNPIPSGSNMRSLHTQPSTTLQMPTTMQMPGTFPNLNQTNNHYGYGNGGMVYSNPGSQWLRNGVANTFGRLSGGLSELGNLVYGSNNAPLELDSDDDDDVVFGGSRVLPGMYSGNEDLYNSRYDMFSNYDPSKSKEEIQAMLENIRPDEEMPAHLRVRTPQDMNVELHKYQELGLTWLQKCEEGNNKGGILADDMGLGKTIQMLSLIVTRKSQDPRCKTTLIVAPVALMRQWKQEIQNRLKPGRFQLTVFTHHGQKKAKSFNDLRAYDVVLTTYGSLASELKKMEKFRLRQRADPGARPYPAERCVFLDPDARWYRIILDEAQCIKNRTTQTSKAACMINATYRFCVTGTPMMNNVEEFYSLLKFLRVKPYCQWERFRLDINMPLRSQNEDFRNKAMRMLQAVCKSVMLRRTKKSTFEGKPILVLPEKHVVVDHPQFSDDEMEFYQSIETKTQLQFNKYLRRGTVGTQYSAILVLLLRLRQACCHPHLLKDFGVAAAADLGEDQLLELAKQLEAPVVARIKETGGNFECPVCYDVTPNPAIFIPCGHDTCSECFAKIADPANAVQRGEEGGGARCPNCRGHIDAKRLTDFNSFKRVHMPELLTDAERQADDAQDDNESASDDSSDSDTEGESDEDDGADLKDFIVDDDEEPEQAGDDDETDDDLDAKPVKKERVKQEGVIAGPSSTSKGKQPKKDRKGKGKAKKKGKKQKSAVTLAELKKQGTRNKAQKKKYLRRLRKDWQSSAKIEKTMEILNEIMDDQEGEQVLIFSQWTSLLDLLEVPIDEAGIGYRRYDGSMSAAMRGDAVDDFRDQRKNVRVMLVSLKAGNAGLNLNMASQVIILDPFWNPYIEEQAIDRAHRLGQRREVKVHRILIENTVEDRIIALQEKKRALISEALDEQQAANLGRLGVQELAYLFGVTHDPSQRINYVPQRQR</sequence>
<dbReference type="OMA" id="GHDSCSQ"/>
<keyword evidence="6" id="KW-0863">Zinc-finger</keyword>
<dbReference type="GO" id="GO:0008270">
    <property type="term" value="F:zinc ion binding"/>
    <property type="evidence" value="ECO:0007669"/>
    <property type="project" value="UniProtKB-KW"/>
</dbReference>
<protein>
    <submittedName>
        <fullName evidence="11">Uncharacterized protein</fullName>
    </submittedName>
</protein>
<feature type="compositionally biased region" description="Low complexity" evidence="7">
    <location>
        <begin position="284"/>
        <end position="296"/>
    </location>
</feature>
<gene>
    <name evidence="11" type="ORF">DOTSEDRAFT_70055</name>
</gene>
<feature type="region of interest" description="Disordered" evidence="7">
    <location>
        <begin position="930"/>
        <end position="1037"/>
    </location>
</feature>
<dbReference type="Pfam" id="PF00176">
    <property type="entry name" value="SNF2-rel_dom"/>
    <property type="match status" value="1"/>
</dbReference>
<keyword evidence="6" id="KW-0479">Metal-binding</keyword>
<evidence type="ECO:0000256" key="5">
    <source>
        <dbReference type="ARBA" id="ARBA00022840"/>
    </source>
</evidence>
<evidence type="ECO:0000259" key="9">
    <source>
        <dbReference type="PROSITE" id="PS51192"/>
    </source>
</evidence>
<dbReference type="SUPFAM" id="SSF57850">
    <property type="entry name" value="RING/U-box"/>
    <property type="match status" value="1"/>
</dbReference>
<evidence type="ECO:0000313" key="12">
    <source>
        <dbReference type="Proteomes" id="UP000016933"/>
    </source>
</evidence>
<evidence type="ECO:0000313" key="11">
    <source>
        <dbReference type="EMBL" id="EME45902.1"/>
    </source>
</evidence>
<dbReference type="Gene3D" id="3.40.50.300">
    <property type="entry name" value="P-loop containing nucleotide triphosphate hydrolases"/>
    <property type="match status" value="1"/>
</dbReference>
<feature type="compositionally biased region" description="Basic and acidic residues" evidence="7">
    <location>
        <begin position="143"/>
        <end position="152"/>
    </location>
</feature>
<dbReference type="Gene3D" id="3.30.40.10">
    <property type="entry name" value="Zinc/RING finger domain, C3HC4 (zinc finger)"/>
    <property type="match status" value="1"/>
</dbReference>
<keyword evidence="2" id="KW-0547">Nucleotide-binding</keyword>
<keyword evidence="6" id="KW-0862">Zinc</keyword>
<feature type="domain" description="Helicase C-terminal" evidence="10">
    <location>
        <begin position="1068"/>
        <end position="1235"/>
    </location>
</feature>
<dbReference type="SUPFAM" id="SSF52540">
    <property type="entry name" value="P-loop containing nucleoside triphosphate hydrolases"/>
    <property type="match status" value="2"/>
</dbReference>
<feature type="compositionally biased region" description="Polar residues" evidence="7">
    <location>
        <begin position="244"/>
        <end position="254"/>
    </location>
</feature>
<reference evidence="11 12" key="2">
    <citation type="journal article" date="2012" name="PLoS Pathog.">
        <title>Diverse lifestyles and strategies of plant pathogenesis encoded in the genomes of eighteen Dothideomycetes fungi.</title>
        <authorList>
            <person name="Ohm R.A."/>
            <person name="Feau N."/>
            <person name="Henrissat B."/>
            <person name="Schoch C.L."/>
            <person name="Horwitz B.A."/>
            <person name="Barry K.W."/>
            <person name="Condon B.J."/>
            <person name="Copeland A.C."/>
            <person name="Dhillon B."/>
            <person name="Glaser F."/>
            <person name="Hesse C.N."/>
            <person name="Kosti I."/>
            <person name="LaButti K."/>
            <person name="Lindquist E.A."/>
            <person name="Lucas S."/>
            <person name="Salamov A.A."/>
            <person name="Bradshaw R.E."/>
            <person name="Ciuffetti L."/>
            <person name="Hamelin R.C."/>
            <person name="Kema G.H.J."/>
            <person name="Lawrence C."/>
            <person name="Scott J.A."/>
            <person name="Spatafora J.W."/>
            <person name="Turgeon B.G."/>
            <person name="de Wit P.J.G.M."/>
            <person name="Zhong S."/>
            <person name="Goodwin S.B."/>
            <person name="Grigoriev I.V."/>
        </authorList>
    </citation>
    <scope>NUCLEOTIDE SEQUENCE [LARGE SCALE GENOMIC DNA]</scope>
    <source>
        <strain evidence="12">NZE10 / CBS 128990</strain>
    </source>
</reference>
<comment type="similarity">
    <text evidence="1">Belongs to the SNF2/RAD54 helicase family.</text>
</comment>
<dbReference type="CDD" id="cd18008">
    <property type="entry name" value="DEXDc_SHPRH-like"/>
    <property type="match status" value="1"/>
</dbReference>
<dbReference type="AlphaFoldDB" id="N1PR86"/>
<dbReference type="PANTHER" id="PTHR45626:SF16">
    <property type="entry name" value="ATP-DEPENDENT HELICASE ULS1"/>
    <property type="match status" value="1"/>
</dbReference>
<evidence type="ECO:0000256" key="1">
    <source>
        <dbReference type="ARBA" id="ARBA00007025"/>
    </source>
</evidence>
<dbReference type="Proteomes" id="UP000016933">
    <property type="component" value="Unassembled WGS sequence"/>
</dbReference>
<feature type="compositionally biased region" description="Polar residues" evidence="7">
    <location>
        <begin position="205"/>
        <end position="235"/>
    </location>
</feature>
<dbReference type="GO" id="GO:0005634">
    <property type="term" value="C:nucleus"/>
    <property type="evidence" value="ECO:0007669"/>
    <property type="project" value="TreeGrafter"/>
</dbReference>
<dbReference type="InterPro" id="IPR013083">
    <property type="entry name" value="Znf_RING/FYVE/PHD"/>
</dbReference>
<evidence type="ECO:0000256" key="6">
    <source>
        <dbReference type="PROSITE-ProRule" id="PRU00175"/>
    </source>
</evidence>
<dbReference type="Pfam" id="PF13923">
    <property type="entry name" value="zf-C3HC4_2"/>
    <property type="match status" value="1"/>
</dbReference>
<evidence type="ECO:0000256" key="2">
    <source>
        <dbReference type="ARBA" id="ARBA00022741"/>
    </source>
</evidence>
<dbReference type="eggNOG" id="KOG1001">
    <property type="taxonomic scope" value="Eukaryota"/>
</dbReference>
<dbReference type="STRING" id="675120.N1PR86"/>
<feature type="domain" description="Helicase ATP-binding" evidence="9">
    <location>
        <begin position="503"/>
        <end position="692"/>
    </location>
</feature>
<keyword evidence="5" id="KW-0067">ATP-binding</keyword>
<dbReference type="InterPro" id="IPR014001">
    <property type="entry name" value="Helicase_ATP-bd"/>
</dbReference>
<name>N1PR86_DOTSN</name>
<feature type="domain" description="RING-type" evidence="8">
    <location>
        <begin position="852"/>
        <end position="902"/>
    </location>
</feature>
<feature type="compositionally biased region" description="Basic residues" evidence="7">
    <location>
        <begin position="1013"/>
        <end position="1033"/>
    </location>
</feature>